<reference evidence="2" key="1">
    <citation type="submission" date="2022-04" db="EMBL/GenBank/DDBJ databases">
        <title>Alcanivorax sp. CY1518 draft genome sequence.</title>
        <authorList>
            <person name="Zhao G."/>
            <person name="An M."/>
        </authorList>
    </citation>
    <scope>NUCLEOTIDE SEQUENCE</scope>
    <source>
        <strain evidence="2">CY1518</strain>
    </source>
</reference>
<dbReference type="InterPro" id="IPR036390">
    <property type="entry name" value="WH_DNA-bd_sf"/>
</dbReference>
<dbReference type="RefSeq" id="WP_246953715.1">
    <property type="nucleotide sequence ID" value="NZ_JALKII010000014.1"/>
</dbReference>
<dbReference type="PANTHER" id="PTHR33221">
    <property type="entry name" value="WINGED HELIX-TURN-HELIX TRANSCRIPTIONAL REGULATOR, RRF2 FAMILY"/>
    <property type="match status" value="1"/>
</dbReference>
<dbReference type="PROSITE" id="PS51197">
    <property type="entry name" value="HTH_RRF2_2"/>
    <property type="match status" value="1"/>
</dbReference>
<evidence type="ECO:0000256" key="1">
    <source>
        <dbReference type="ARBA" id="ARBA00023125"/>
    </source>
</evidence>
<name>A0ABT0EAK1_9GAMM</name>
<protein>
    <submittedName>
        <fullName evidence="2">Rrf2 family transcriptional regulator</fullName>
    </submittedName>
</protein>
<dbReference type="NCBIfam" id="TIGR00738">
    <property type="entry name" value="rrf2_super"/>
    <property type="match status" value="1"/>
</dbReference>
<gene>
    <name evidence="2" type="ORF">MU846_13745</name>
</gene>
<sequence>MRLTLHTDYALRVLIYLGLQQEGRLATIREISQAYDISRTHLMKVALELQKRGYIEAVRGRAGGLALAAPGAAVNLGQLVRELEPDLALAECMGGENRCVISPDCRLKEALHKAREAFIAVLGQYTVADLTAPGKRAAALRGHLQIINL</sequence>
<proteinExistence type="predicted"/>
<evidence type="ECO:0000313" key="3">
    <source>
        <dbReference type="Proteomes" id="UP001165524"/>
    </source>
</evidence>
<comment type="caution">
    <text evidence="2">The sequence shown here is derived from an EMBL/GenBank/DDBJ whole genome shotgun (WGS) entry which is preliminary data.</text>
</comment>
<dbReference type="PANTHER" id="PTHR33221:SF4">
    <property type="entry name" value="HTH-TYPE TRANSCRIPTIONAL REPRESSOR NSRR"/>
    <property type="match status" value="1"/>
</dbReference>
<dbReference type="Proteomes" id="UP001165524">
    <property type="component" value="Unassembled WGS sequence"/>
</dbReference>
<organism evidence="2 3">
    <name type="scientific">Alcanivorax quisquiliarum</name>
    <dbReference type="NCBI Taxonomy" id="2933565"/>
    <lineage>
        <taxon>Bacteria</taxon>
        <taxon>Pseudomonadati</taxon>
        <taxon>Pseudomonadota</taxon>
        <taxon>Gammaproteobacteria</taxon>
        <taxon>Oceanospirillales</taxon>
        <taxon>Alcanivoracaceae</taxon>
        <taxon>Alcanivorax</taxon>
    </lineage>
</organism>
<dbReference type="Gene3D" id="1.10.10.10">
    <property type="entry name" value="Winged helix-like DNA-binding domain superfamily/Winged helix DNA-binding domain"/>
    <property type="match status" value="1"/>
</dbReference>
<dbReference type="Pfam" id="PF02082">
    <property type="entry name" value="Rrf2"/>
    <property type="match status" value="1"/>
</dbReference>
<dbReference type="EMBL" id="JALKII010000014">
    <property type="protein sequence ID" value="MCK0538773.1"/>
    <property type="molecule type" value="Genomic_DNA"/>
</dbReference>
<evidence type="ECO:0000313" key="2">
    <source>
        <dbReference type="EMBL" id="MCK0538773.1"/>
    </source>
</evidence>
<dbReference type="InterPro" id="IPR000944">
    <property type="entry name" value="Tscrpt_reg_Rrf2"/>
</dbReference>
<accession>A0ABT0EAK1</accession>
<keyword evidence="3" id="KW-1185">Reference proteome</keyword>
<dbReference type="InterPro" id="IPR036388">
    <property type="entry name" value="WH-like_DNA-bd_sf"/>
</dbReference>
<dbReference type="SUPFAM" id="SSF46785">
    <property type="entry name" value="Winged helix' DNA-binding domain"/>
    <property type="match status" value="1"/>
</dbReference>
<keyword evidence="1" id="KW-0238">DNA-binding</keyword>